<sequence length="349" mass="39924">DDDDNNEDADAPRVAQWIDEEDLDAQSDDSEPEEDENEDSSEDEVHHAPFVGPSRSTMVLSTQQSLEDDLSALPLGMLRNAQRVLQAQDTSEDSGSESNEPSEEDTRRPISSSIKGKDKEIASRKSRNELAKRSNKHAPAEMSSKKPVTRKRTVVEIKSIQPRDPRFLPMTGEFATHKFRQQYGFLSDLHTTELRALRDNLKRARKLLVNSPHDLREEREEEVRRLELAVKRGESSVNRDKREKIEVEALGKIAKEEKERRKQGKAGWWLKGAEKKEVLVKARYEAIANAGGKRAVKKAIEKREKKINQKEKKSRPFARGQSDMKEDTRKRPARFNSGGDRHTKRRKVG</sequence>
<evidence type="ECO:0000313" key="1">
    <source>
        <dbReference type="EMBL" id="KAH7912531.1"/>
    </source>
</evidence>
<dbReference type="Proteomes" id="UP000790377">
    <property type="component" value="Unassembled WGS sequence"/>
</dbReference>
<feature type="non-terminal residue" evidence="1">
    <location>
        <position position="1"/>
    </location>
</feature>
<name>A0ACB8AG37_9AGAM</name>
<proteinExistence type="predicted"/>
<dbReference type="EMBL" id="MU267649">
    <property type="protein sequence ID" value="KAH7912531.1"/>
    <property type="molecule type" value="Genomic_DNA"/>
</dbReference>
<gene>
    <name evidence="1" type="ORF">BJ138DRAFT_988671</name>
</gene>
<comment type="caution">
    <text evidence="1">The sequence shown here is derived from an EMBL/GenBank/DDBJ whole genome shotgun (WGS) entry which is preliminary data.</text>
</comment>
<keyword evidence="2" id="KW-1185">Reference proteome</keyword>
<organism evidence="1 2">
    <name type="scientific">Hygrophoropsis aurantiaca</name>
    <dbReference type="NCBI Taxonomy" id="72124"/>
    <lineage>
        <taxon>Eukaryota</taxon>
        <taxon>Fungi</taxon>
        <taxon>Dikarya</taxon>
        <taxon>Basidiomycota</taxon>
        <taxon>Agaricomycotina</taxon>
        <taxon>Agaricomycetes</taxon>
        <taxon>Agaricomycetidae</taxon>
        <taxon>Boletales</taxon>
        <taxon>Coniophorineae</taxon>
        <taxon>Hygrophoropsidaceae</taxon>
        <taxon>Hygrophoropsis</taxon>
    </lineage>
</organism>
<evidence type="ECO:0000313" key="2">
    <source>
        <dbReference type="Proteomes" id="UP000790377"/>
    </source>
</evidence>
<protein>
    <submittedName>
        <fullName evidence="1">Uncharacterized protein</fullName>
    </submittedName>
</protein>
<feature type="non-terminal residue" evidence="1">
    <location>
        <position position="349"/>
    </location>
</feature>
<accession>A0ACB8AG37</accession>
<reference evidence="1" key="1">
    <citation type="journal article" date="2021" name="New Phytol.">
        <title>Evolutionary innovations through gain and loss of genes in the ectomycorrhizal Boletales.</title>
        <authorList>
            <person name="Wu G."/>
            <person name="Miyauchi S."/>
            <person name="Morin E."/>
            <person name="Kuo A."/>
            <person name="Drula E."/>
            <person name="Varga T."/>
            <person name="Kohler A."/>
            <person name="Feng B."/>
            <person name="Cao Y."/>
            <person name="Lipzen A."/>
            <person name="Daum C."/>
            <person name="Hundley H."/>
            <person name="Pangilinan J."/>
            <person name="Johnson J."/>
            <person name="Barry K."/>
            <person name="LaButti K."/>
            <person name="Ng V."/>
            <person name="Ahrendt S."/>
            <person name="Min B."/>
            <person name="Choi I.G."/>
            <person name="Park H."/>
            <person name="Plett J.M."/>
            <person name="Magnuson J."/>
            <person name="Spatafora J.W."/>
            <person name="Nagy L.G."/>
            <person name="Henrissat B."/>
            <person name="Grigoriev I.V."/>
            <person name="Yang Z.L."/>
            <person name="Xu J."/>
            <person name="Martin F.M."/>
        </authorList>
    </citation>
    <scope>NUCLEOTIDE SEQUENCE</scope>
    <source>
        <strain evidence="1">ATCC 28755</strain>
    </source>
</reference>